<dbReference type="InterPro" id="IPR036641">
    <property type="entry name" value="HPT_dom_sf"/>
</dbReference>
<dbReference type="InterPro" id="IPR003660">
    <property type="entry name" value="HAMP_dom"/>
</dbReference>
<dbReference type="NCBIfam" id="TIGR00229">
    <property type="entry name" value="sensory_box"/>
    <property type="match status" value="1"/>
</dbReference>
<dbReference type="SUPFAM" id="SSF158472">
    <property type="entry name" value="HAMP domain-like"/>
    <property type="match status" value="1"/>
</dbReference>
<dbReference type="SUPFAM" id="SSF47384">
    <property type="entry name" value="Homodimeric domain of signal transducing histidine kinase"/>
    <property type="match status" value="1"/>
</dbReference>
<dbReference type="SMART" id="SM00387">
    <property type="entry name" value="HATPase_c"/>
    <property type="match status" value="1"/>
</dbReference>
<dbReference type="InterPro" id="IPR001789">
    <property type="entry name" value="Sig_transdc_resp-reg_receiver"/>
</dbReference>
<protein>
    <recommendedName>
        <fullName evidence="14">Sensory/regulatory protein RpfC</fullName>
        <ecNumber evidence="3">2.7.13.3</ecNumber>
    </recommendedName>
    <alternativeName>
        <fullName evidence="15">Virulence sensor protein BvgS</fullName>
    </alternativeName>
</protein>
<dbReference type="RefSeq" id="WP_188565993.1">
    <property type="nucleotide sequence ID" value="NZ_BMED01000002.1"/>
</dbReference>
<dbReference type="CDD" id="cd16922">
    <property type="entry name" value="HATPase_EvgS-ArcB-TorS-like"/>
    <property type="match status" value="1"/>
</dbReference>
<keyword evidence="4 17" id="KW-0597">Phosphoprotein</keyword>
<evidence type="ECO:0000259" key="19">
    <source>
        <dbReference type="PROSITE" id="PS50109"/>
    </source>
</evidence>
<dbReference type="Pfam" id="PF01627">
    <property type="entry name" value="Hpt"/>
    <property type="match status" value="1"/>
</dbReference>
<comment type="subunit">
    <text evidence="13">At low DSF concentrations, interacts with RpfF.</text>
</comment>
<dbReference type="InterPro" id="IPR036890">
    <property type="entry name" value="HATPase_C_sf"/>
</dbReference>
<comment type="subcellular location">
    <subcellularLocation>
        <location evidence="2">Membrane</location>
    </subcellularLocation>
</comment>
<evidence type="ECO:0000256" key="10">
    <source>
        <dbReference type="ARBA" id="ARBA00023012"/>
    </source>
</evidence>
<evidence type="ECO:0000256" key="12">
    <source>
        <dbReference type="ARBA" id="ARBA00058004"/>
    </source>
</evidence>
<dbReference type="PRINTS" id="PR00344">
    <property type="entry name" value="BCTRLSENSOR"/>
</dbReference>
<keyword evidence="18" id="KW-0812">Transmembrane</keyword>
<evidence type="ECO:0000256" key="15">
    <source>
        <dbReference type="ARBA" id="ARBA00070152"/>
    </source>
</evidence>
<dbReference type="InterPro" id="IPR003661">
    <property type="entry name" value="HisK_dim/P_dom"/>
</dbReference>
<dbReference type="InterPro" id="IPR000014">
    <property type="entry name" value="PAS"/>
</dbReference>
<dbReference type="EMBL" id="BMED01000002">
    <property type="protein sequence ID" value="GGC73465.1"/>
    <property type="molecule type" value="Genomic_DNA"/>
</dbReference>
<feature type="domain" description="HPt" evidence="22">
    <location>
        <begin position="966"/>
        <end position="1066"/>
    </location>
</feature>
<keyword evidence="18" id="KW-0472">Membrane</keyword>
<evidence type="ECO:0000313" key="24">
    <source>
        <dbReference type="Proteomes" id="UP000637423"/>
    </source>
</evidence>
<dbReference type="CDD" id="cd17546">
    <property type="entry name" value="REC_hyHK_CKI1_RcsC-like"/>
    <property type="match status" value="1"/>
</dbReference>
<dbReference type="SUPFAM" id="SSF55874">
    <property type="entry name" value="ATPase domain of HSP90 chaperone/DNA topoisomerase II/histidine kinase"/>
    <property type="match status" value="1"/>
</dbReference>
<evidence type="ECO:0000256" key="9">
    <source>
        <dbReference type="ARBA" id="ARBA00022840"/>
    </source>
</evidence>
<evidence type="ECO:0000256" key="8">
    <source>
        <dbReference type="ARBA" id="ARBA00022777"/>
    </source>
</evidence>
<dbReference type="Gene3D" id="3.40.50.2300">
    <property type="match status" value="2"/>
</dbReference>
<evidence type="ECO:0000256" key="7">
    <source>
        <dbReference type="ARBA" id="ARBA00022741"/>
    </source>
</evidence>
<dbReference type="PROSITE" id="PS50894">
    <property type="entry name" value="HPT"/>
    <property type="match status" value="1"/>
</dbReference>
<evidence type="ECO:0000256" key="18">
    <source>
        <dbReference type="SAM" id="Phobius"/>
    </source>
</evidence>
<dbReference type="Gene3D" id="1.20.120.160">
    <property type="entry name" value="HPT domain"/>
    <property type="match status" value="1"/>
</dbReference>
<organism evidence="23 24">
    <name type="scientific">Undibacterium terreum</name>
    <dbReference type="NCBI Taxonomy" id="1224302"/>
    <lineage>
        <taxon>Bacteria</taxon>
        <taxon>Pseudomonadati</taxon>
        <taxon>Pseudomonadota</taxon>
        <taxon>Betaproteobacteria</taxon>
        <taxon>Burkholderiales</taxon>
        <taxon>Oxalobacteraceae</taxon>
        <taxon>Undibacterium</taxon>
    </lineage>
</organism>
<evidence type="ECO:0000259" key="21">
    <source>
        <dbReference type="PROSITE" id="PS50885"/>
    </source>
</evidence>
<comment type="caution">
    <text evidence="23">The sequence shown here is derived from an EMBL/GenBank/DDBJ whole genome shotgun (WGS) entry which is preliminary data.</text>
</comment>
<dbReference type="EC" id="2.7.13.3" evidence="3"/>
<feature type="domain" description="Response regulatory" evidence="20">
    <location>
        <begin position="794"/>
        <end position="911"/>
    </location>
</feature>
<dbReference type="InterPro" id="IPR005467">
    <property type="entry name" value="His_kinase_dom"/>
</dbReference>
<dbReference type="FunFam" id="1.10.287.130:FF:000002">
    <property type="entry name" value="Two-component osmosensing histidine kinase"/>
    <property type="match status" value="1"/>
</dbReference>
<dbReference type="CDD" id="cd00156">
    <property type="entry name" value="REC"/>
    <property type="match status" value="1"/>
</dbReference>
<dbReference type="PANTHER" id="PTHR45339">
    <property type="entry name" value="HYBRID SIGNAL TRANSDUCTION HISTIDINE KINASE J"/>
    <property type="match status" value="1"/>
</dbReference>
<dbReference type="CDD" id="cd00130">
    <property type="entry name" value="PAS"/>
    <property type="match status" value="1"/>
</dbReference>
<name>A0A916UH43_9BURK</name>
<dbReference type="SMART" id="SM00091">
    <property type="entry name" value="PAS"/>
    <property type="match status" value="1"/>
</dbReference>
<evidence type="ECO:0000256" key="1">
    <source>
        <dbReference type="ARBA" id="ARBA00000085"/>
    </source>
</evidence>
<dbReference type="InterPro" id="IPR008207">
    <property type="entry name" value="Sig_transdc_His_kin_Hpt_dom"/>
</dbReference>
<dbReference type="SUPFAM" id="SSF55785">
    <property type="entry name" value="PYP-like sensor domain (PAS domain)"/>
    <property type="match status" value="1"/>
</dbReference>
<dbReference type="FunFam" id="3.30.565.10:FF:000010">
    <property type="entry name" value="Sensor histidine kinase RcsC"/>
    <property type="match status" value="1"/>
</dbReference>
<evidence type="ECO:0000256" key="3">
    <source>
        <dbReference type="ARBA" id="ARBA00012438"/>
    </source>
</evidence>
<keyword evidence="8" id="KW-0418">Kinase</keyword>
<evidence type="ECO:0000259" key="22">
    <source>
        <dbReference type="PROSITE" id="PS50894"/>
    </source>
</evidence>
<dbReference type="AlphaFoldDB" id="A0A916UH43"/>
<evidence type="ECO:0000256" key="2">
    <source>
        <dbReference type="ARBA" id="ARBA00004370"/>
    </source>
</evidence>
<reference evidence="23" key="2">
    <citation type="submission" date="2020-09" db="EMBL/GenBank/DDBJ databases">
        <authorList>
            <person name="Sun Q."/>
            <person name="Zhou Y."/>
        </authorList>
    </citation>
    <scope>NUCLEOTIDE SEQUENCE</scope>
    <source>
        <strain evidence="23">CGMCC 1.10998</strain>
    </source>
</reference>
<dbReference type="InterPro" id="IPR004358">
    <property type="entry name" value="Sig_transdc_His_kin-like_C"/>
</dbReference>
<dbReference type="InterPro" id="IPR003594">
    <property type="entry name" value="HATPase_dom"/>
</dbReference>
<dbReference type="PROSITE" id="PS50109">
    <property type="entry name" value="HIS_KIN"/>
    <property type="match status" value="1"/>
</dbReference>
<feature type="domain" description="Response regulatory" evidence="20">
    <location>
        <begin position="646"/>
        <end position="768"/>
    </location>
</feature>
<dbReference type="Gene3D" id="1.10.287.130">
    <property type="match status" value="1"/>
</dbReference>
<evidence type="ECO:0000313" key="23">
    <source>
        <dbReference type="EMBL" id="GGC73465.1"/>
    </source>
</evidence>
<evidence type="ECO:0000256" key="16">
    <source>
        <dbReference type="PROSITE-ProRule" id="PRU00110"/>
    </source>
</evidence>
<accession>A0A916UH43</accession>
<evidence type="ECO:0000256" key="17">
    <source>
        <dbReference type="PROSITE-ProRule" id="PRU00169"/>
    </source>
</evidence>
<dbReference type="SUPFAM" id="SSF52172">
    <property type="entry name" value="CheY-like"/>
    <property type="match status" value="2"/>
</dbReference>
<dbReference type="Proteomes" id="UP000637423">
    <property type="component" value="Unassembled WGS sequence"/>
</dbReference>
<dbReference type="PANTHER" id="PTHR45339:SF3">
    <property type="entry name" value="HISTIDINE KINASE"/>
    <property type="match status" value="1"/>
</dbReference>
<comment type="catalytic activity">
    <reaction evidence="1">
        <text>ATP + protein L-histidine = ADP + protein N-phospho-L-histidine.</text>
        <dbReference type="EC" id="2.7.13.3"/>
    </reaction>
</comment>
<gene>
    <name evidence="23" type="ORF">GCM10011396_20810</name>
</gene>
<evidence type="ECO:0000256" key="14">
    <source>
        <dbReference type="ARBA" id="ARBA00068150"/>
    </source>
</evidence>
<dbReference type="SMART" id="SM00448">
    <property type="entry name" value="REC"/>
    <property type="match status" value="2"/>
</dbReference>
<evidence type="ECO:0000259" key="20">
    <source>
        <dbReference type="PROSITE" id="PS50110"/>
    </source>
</evidence>
<dbReference type="GO" id="GO:0000155">
    <property type="term" value="F:phosphorelay sensor kinase activity"/>
    <property type="evidence" value="ECO:0007669"/>
    <property type="project" value="InterPro"/>
</dbReference>
<feature type="modified residue" description="Phosphohistidine" evidence="16">
    <location>
        <position position="1005"/>
    </location>
</feature>
<feature type="transmembrane region" description="Helical" evidence="18">
    <location>
        <begin position="6"/>
        <end position="26"/>
    </location>
</feature>
<dbReference type="InterPro" id="IPR036097">
    <property type="entry name" value="HisK_dim/P_sf"/>
</dbReference>
<dbReference type="Gene3D" id="3.30.450.20">
    <property type="entry name" value="PAS domain"/>
    <property type="match status" value="1"/>
</dbReference>
<evidence type="ECO:0000256" key="11">
    <source>
        <dbReference type="ARBA" id="ARBA00023026"/>
    </source>
</evidence>
<reference evidence="23" key="1">
    <citation type="journal article" date="2014" name="Int. J. Syst. Evol. Microbiol.">
        <title>Complete genome sequence of Corynebacterium casei LMG S-19264T (=DSM 44701T), isolated from a smear-ripened cheese.</title>
        <authorList>
            <consortium name="US DOE Joint Genome Institute (JGI-PGF)"/>
            <person name="Walter F."/>
            <person name="Albersmeier A."/>
            <person name="Kalinowski J."/>
            <person name="Ruckert C."/>
        </authorList>
    </citation>
    <scope>NUCLEOTIDE SEQUENCE</scope>
    <source>
        <strain evidence="23">CGMCC 1.10998</strain>
    </source>
</reference>
<dbReference type="PROSITE" id="PS50885">
    <property type="entry name" value="HAMP"/>
    <property type="match status" value="1"/>
</dbReference>
<dbReference type="Pfam" id="PF00512">
    <property type="entry name" value="HisKA"/>
    <property type="match status" value="1"/>
</dbReference>
<dbReference type="SMART" id="SM00304">
    <property type="entry name" value="HAMP"/>
    <property type="match status" value="1"/>
</dbReference>
<dbReference type="Pfam" id="PF00072">
    <property type="entry name" value="Response_reg"/>
    <property type="match status" value="2"/>
</dbReference>
<dbReference type="InterPro" id="IPR011006">
    <property type="entry name" value="CheY-like_superfamily"/>
</dbReference>
<feature type="modified residue" description="4-aspartylphosphate" evidence="17">
    <location>
        <position position="845"/>
    </location>
</feature>
<keyword evidence="9" id="KW-0067">ATP-binding</keyword>
<sequence length="1072" mass="118464">MQVRRLLLLIVAFSIAIGLVASFTVYTARVKLDLINQEQQQAQLTARQMSSLLVLTQEYMLDNNQRAVKQWLQRHAELSAALSSYHPLTQVGKSELEDMQNRNTRLQNLFARITNQPVDMTQDLARRRAAVLVGQLISEVQAMGESTYRWAVAAETERAEREHFLFSARVILLAIVVVALFAVAWISFTRLIRPLTKLVDATKAVRDGDFSYRLEAEGIDEFGTVSRAFNAMTTALDVKSTELNQAYEKLMQEALQSRRMQQDFESLFELSPGAVIVIDKLGNIVKANGKVHELFQYPAHTLANLDLKQLIPHLHDQHLSFTTVGDAARLPETQGMLDMPQMFEGRRYLGDSFTAQLTFSPMILDKAPCTIVIVQDVTEQQQLQHSLRTAKELAEAASRAKSEFVANMSHEIRTPMNAVLGMTYLLGNSNLSAEQRKYLEMIRASGQSLLAILNDILDFSKIEAGRMELSESPFLLDDVLKTLASIMMANASAKDLELAIGIEPNVPNMLVGDALRLQQILINLTGNSIKFTERGEVSIYIEMLARHGQETSLCFHVRDTGIGMDLQQQNRLFSAFSQVDESLTRRFGGTGLGLAISKSLVDLMGGDITVSSQLGVGTEFSVTLPLKLAAGETNKSLRRKGLNDLNILIVDDNATSREYLDKMITAWHWRADSADSAATALERIRSLHASGGSYDALLLDWQMSGVEGQSNMQLLRQAFPEQAMPVVLLTNAYGHASLLKDKAAAAADAVLVKPITGSSLFDSLHETLMTRKGAGNSPLALRLPGLEDRIRGARLLLVEDNPFNQFVAKGMLEQHGAIVDVMEDGQKALDHLRQFAKNYDLVLMDVQMPVMDGYAATSAIRRELKLDLPIVAMTAGVMESERDKCIASGMNGFIAKPIDVETMLATIGQHLDIYRMAKIHPVDKALGKHQDQPADGNGVPHGRHDKIAPSFDPRWFHALTKASSVHKHTILGFLKKLIERGTSPVREAQVAWSSGSHAEAAHLFHKMRGTIGTLGAKRFADLTLEIEKAINDNNQAAVEAMFVIVEQELAVMIAEASKWLAELPADDEDGGK</sequence>
<dbReference type="Gene3D" id="6.10.340.10">
    <property type="match status" value="1"/>
</dbReference>
<keyword evidence="5" id="KW-0808">Transferase</keyword>
<dbReference type="InterPro" id="IPR035965">
    <property type="entry name" value="PAS-like_dom_sf"/>
</dbReference>
<dbReference type="Pfam" id="PF13188">
    <property type="entry name" value="PAS_8"/>
    <property type="match status" value="1"/>
</dbReference>
<dbReference type="GO" id="GO:0005886">
    <property type="term" value="C:plasma membrane"/>
    <property type="evidence" value="ECO:0007669"/>
    <property type="project" value="UniProtKB-SubCell"/>
</dbReference>
<feature type="domain" description="HAMP" evidence="21">
    <location>
        <begin position="189"/>
        <end position="241"/>
    </location>
</feature>
<keyword evidence="18" id="KW-1133">Transmembrane helix</keyword>
<evidence type="ECO:0000256" key="5">
    <source>
        <dbReference type="ARBA" id="ARBA00022679"/>
    </source>
</evidence>
<dbReference type="SUPFAM" id="SSF47226">
    <property type="entry name" value="Histidine-containing phosphotransfer domain, HPT domain"/>
    <property type="match status" value="1"/>
</dbReference>
<keyword evidence="6" id="KW-0732">Signal</keyword>
<comment type="function">
    <text evidence="12">Member of the two-component regulatory system BvgS/BvgA. Phosphorylates BvgA via a four-step phosphorelay in response to environmental signals.</text>
</comment>
<dbReference type="Pfam" id="PF00672">
    <property type="entry name" value="HAMP"/>
    <property type="match status" value="1"/>
</dbReference>
<feature type="modified residue" description="4-aspartylphosphate" evidence="17">
    <location>
        <position position="700"/>
    </location>
</feature>
<keyword evidence="7" id="KW-0547">Nucleotide-binding</keyword>
<feature type="domain" description="Histidine kinase" evidence="19">
    <location>
        <begin position="407"/>
        <end position="628"/>
    </location>
</feature>
<evidence type="ECO:0000256" key="13">
    <source>
        <dbReference type="ARBA" id="ARBA00064003"/>
    </source>
</evidence>
<dbReference type="Gene3D" id="3.30.565.10">
    <property type="entry name" value="Histidine kinase-like ATPase, C-terminal domain"/>
    <property type="match status" value="1"/>
</dbReference>
<keyword evidence="10" id="KW-0902">Two-component regulatory system</keyword>
<keyword evidence="11" id="KW-0843">Virulence</keyword>
<evidence type="ECO:0000256" key="6">
    <source>
        <dbReference type="ARBA" id="ARBA00022729"/>
    </source>
</evidence>
<dbReference type="SMART" id="SM00388">
    <property type="entry name" value="HisKA"/>
    <property type="match status" value="1"/>
</dbReference>
<proteinExistence type="predicted"/>
<dbReference type="GO" id="GO:0005524">
    <property type="term" value="F:ATP binding"/>
    <property type="evidence" value="ECO:0007669"/>
    <property type="project" value="UniProtKB-KW"/>
</dbReference>
<evidence type="ECO:0000256" key="4">
    <source>
        <dbReference type="ARBA" id="ARBA00022553"/>
    </source>
</evidence>
<keyword evidence="24" id="KW-1185">Reference proteome</keyword>
<feature type="transmembrane region" description="Helical" evidence="18">
    <location>
        <begin position="170"/>
        <end position="188"/>
    </location>
</feature>
<dbReference type="PROSITE" id="PS50110">
    <property type="entry name" value="RESPONSE_REGULATORY"/>
    <property type="match status" value="2"/>
</dbReference>
<dbReference type="Pfam" id="PF02518">
    <property type="entry name" value="HATPase_c"/>
    <property type="match status" value="1"/>
</dbReference>
<dbReference type="CDD" id="cd06225">
    <property type="entry name" value="HAMP"/>
    <property type="match status" value="1"/>
</dbReference>
<dbReference type="CDD" id="cd00082">
    <property type="entry name" value="HisKA"/>
    <property type="match status" value="1"/>
</dbReference>